<organism evidence="1">
    <name type="scientific">Anguilla anguilla</name>
    <name type="common">European freshwater eel</name>
    <name type="synonym">Muraena anguilla</name>
    <dbReference type="NCBI Taxonomy" id="7936"/>
    <lineage>
        <taxon>Eukaryota</taxon>
        <taxon>Metazoa</taxon>
        <taxon>Chordata</taxon>
        <taxon>Craniata</taxon>
        <taxon>Vertebrata</taxon>
        <taxon>Euteleostomi</taxon>
        <taxon>Actinopterygii</taxon>
        <taxon>Neopterygii</taxon>
        <taxon>Teleostei</taxon>
        <taxon>Anguilliformes</taxon>
        <taxon>Anguillidae</taxon>
        <taxon>Anguilla</taxon>
    </lineage>
</organism>
<reference evidence="1" key="1">
    <citation type="submission" date="2014-11" db="EMBL/GenBank/DDBJ databases">
        <authorList>
            <person name="Amaro Gonzalez C."/>
        </authorList>
    </citation>
    <scope>NUCLEOTIDE SEQUENCE</scope>
</reference>
<dbReference type="EMBL" id="GBXM01007884">
    <property type="protein sequence ID" value="JAI00694.1"/>
    <property type="molecule type" value="Transcribed_RNA"/>
</dbReference>
<name>A0A0E9XG72_ANGAN</name>
<protein>
    <submittedName>
        <fullName evidence="1">Uncharacterized protein</fullName>
    </submittedName>
</protein>
<evidence type="ECO:0000313" key="1">
    <source>
        <dbReference type="EMBL" id="JAI00694.1"/>
    </source>
</evidence>
<accession>A0A0E9XG72</accession>
<dbReference type="AlphaFoldDB" id="A0A0E9XG72"/>
<reference evidence="1" key="2">
    <citation type="journal article" date="2015" name="Fish Shellfish Immunol.">
        <title>Early steps in the European eel (Anguilla anguilla)-Vibrio vulnificus interaction in the gills: Role of the RtxA13 toxin.</title>
        <authorList>
            <person name="Callol A."/>
            <person name="Pajuelo D."/>
            <person name="Ebbesson L."/>
            <person name="Teles M."/>
            <person name="MacKenzie S."/>
            <person name="Amaro C."/>
        </authorList>
    </citation>
    <scope>NUCLEOTIDE SEQUENCE</scope>
</reference>
<proteinExistence type="predicted"/>
<sequence>MCCRGPYGTHTQTCMNTSLLRTSPFFKLFINNASHKPSFDIFFSFAPSWPHPFVPPHPICN</sequence>